<protein>
    <recommendedName>
        <fullName evidence="1">DUF4397 domain-containing protein</fullName>
    </recommendedName>
</protein>
<gene>
    <name evidence="2" type="ORF">SAMN06265348_114135</name>
</gene>
<evidence type="ECO:0000313" key="2">
    <source>
        <dbReference type="EMBL" id="SMO97674.1"/>
    </source>
</evidence>
<evidence type="ECO:0000313" key="3">
    <source>
        <dbReference type="Proteomes" id="UP000320300"/>
    </source>
</evidence>
<dbReference type="Proteomes" id="UP000320300">
    <property type="component" value="Unassembled WGS sequence"/>
</dbReference>
<dbReference type="Pfam" id="PF14344">
    <property type="entry name" value="DUF4397"/>
    <property type="match status" value="1"/>
</dbReference>
<dbReference type="OrthoDB" id="9792011at2"/>
<feature type="domain" description="DUF4397" evidence="1">
    <location>
        <begin position="45"/>
        <end position="161"/>
    </location>
</feature>
<sequence length="249" mass="27469">MKFNLTLFSEKPGKVYILAAMSYVAICLSSCKHDDEVIIPNQAAFSVTNASPTRPSVDFYLDNQKVNNSTVGSSTALNYGNSTGYWLAVTGTRTGKVTVSGNTTSILTQKIDLENDRYHSIFIVNSADTLSFLRIRDDWSASTPDGKAQVRFINLSPDAPAYSLEYSGDTTAFTNRAYKEYTGFKPVTAKTGITLNLRNTATNEIVSTLTDVKLDSKEIYTVWARGLVSAQPADTAKRIKITRLIRNFR</sequence>
<accession>A0A521FNG5</accession>
<keyword evidence="3" id="KW-1185">Reference proteome</keyword>
<evidence type="ECO:0000259" key="1">
    <source>
        <dbReference type="Pfam" id="PF14344"/>
    </source>
</evidence>
<name>A0A521FNG5_9SPHI</name>
<dbReference type="EMBL" id="FXTN01000014">
    <property type="protein sequence ID" value="SMO97674.1"/>
    <property type="molecule type" value="Genomic_DNA"/>
</dbReference>
<organism evidence="2 3">
    <name type="scientific">Pedobacter westerhofensis</name>
    <dbReference type="NCBI Taxonomy" id="425512"/>
    <lineage>
        <taxon>Bacteria</taxon>
        <taxon>Pseudomonadati</taxon>
        <taxon>Bacteroidota</taxon>
        <taxon>Sphingobacteriia</taxon>
        <taxon>Sphingobacteriales</taxon>
        <taxon>Sphingobacteriaceae</taxon>
        <taxon>Pedobacter</taxon>
    </lineage>
</organism>
<dbReference type="AlphaFoldDB" id="A0A521FNG5"/>
<proteinExistence type="predicted"/>
<dbReference type="RefSeq" id="WP_142530771.1">
    <property type="nucleotide sequence ID" value="NZ_CBCSJO010000013.1"/>
</dbReference>
<reference evidence="2 3" key="1">
    <citation type="submission" date="2017-05" db="EMBL/GenBank/DDBJ databases">
        <authorList>
            <person name="Varghese N."/>
            <person name="Submissions S."/>
        </authorList>
    </citation>
    <scope>NUCLEOTIDE SEQUENCE [LARGE SCALE GENOMIC DNA]</scope>
    <source>
        <strain evidence="2 3">DSM 19036</strain>
    </source>
</reference>
<dbReference type="InterPro" id="IPR025510">
    <property type="entry name" value="DUF4397"/>
</dbReference>